<reference evidence="3" key="1">
    <citation type="submission" date="2022-10" db="EMBL/GenBank/DDBJ databases">
        <authorList>
            <person name="Chen Y."/>
            <person name="Dougan E. K."/>
            <person name="Chan C."/>
            <person name="Rhodes N."/>
            <person name="Thang M."/>
        </authorList>
    </citation>
    <scope>NUCLEOTIDE SEQUENCE</scope>
</reference>
<dbReference type="Gene3D" id="2.170.16.10">
    <property type="entry name" value="Hedgehog/Intein (Hint) domain"/>
    <property type="match status" value="1"/>
</dbReference>
<evidence type="ECO:0000313" key="3">
    <source>
        <dbReference type="EMBL" id="CAI3983771.1"/>
    </source>
</evidence>
<dbReference type="GO" id="GO:0016539">
    <property type="term" value="P:intein-mediated protein splicing"/>
    <property type="evidence" value="ECO:0007669"/>
    <property type="project" value="InterPro"/>
</dbReference>
<dbReference type="InterPro" id="IPR006141">
    <property type="entry name" value="Intein_N"/>
</dbReference>
<evidence type="ECO:0000313" key="5">
    <source>
        <dbReference type="EMBL" id="CAL4771083.1"/>
    </source>
</evidence>
<keyword evidence="6" id="KW-1185">Reference proteome</keyword>
<dbReference type="InterPro" id="IPR036034">
    <property type="entry name" value="PDZ_sf"/>
</dbReference>
<evidence type="ECO:0000313" key="6">
    <source>
        <dbReference type="Proteomes" id="UP001152797"/>
    </source>
</evidence>
<evidence type="ECO:0000259" key="2">
    <source>
        <dbReference type="PROSITE" id="PS50106"/>
    </source>
</evidence>
<dbReference type="AlphaFoldDB" id="A0A9P1C4N5"/>
<dbReference type="PROSITE" id="PS50817">
    <property type="entry name" value="INTEIN_N_TER"/>
    <property type="match status" value="1"/>
</dbReference>
<evidence type="ECO:0000256" key="1">
    <source>
        <dbReference type="SAM" id="MobiDB-lite"/>
    </source>
</evidence>
<dbReference type="Proteomes" id="UP001152797">
    <property type="component" value="Unassembled WGS sequence"/>
</dbReference>
<dbReference type="InterPro" id="IPR036844">
    <property type="entry name" value="Hint_dom_sf"/>
</dbReference>
<dbReference type="SUPFAM" id="SSF51294">
    <property type="entry name" value="Hedgehog/intein (Hint) domain"/>
    <property type="match status" value="1"/>
</dbReference>
<comment type="caution">
    <text evidence="3">The sequence shown here is derived from an EMBL/GenBank/DDBJ whole genome shotgun (WGS) entry which is preliminary data.</text>
</comment>
<accession>A0A9P1C4N5</accession>
<feature type="domain" description="PDZ" evidence="2">
    <location>
        <begin position="111"/>
        <end position="182"/>
    </location>
</feature>
<protein>
    <submittedName>
        <fullName evidence="5">6-phosphofructokinase 7</fullName>
    </submittedName>
</protein>
<feature type="region of interest" description="Disordered" evidence="1">
    <location>
        <begin position="692"/>
        <end position="722"/>
    </location>
</feature>
<dbReference type="PROSITE" id="PS50106">
    <property type="entry name" value="PDZ"/>
    <property type="match status" value="1"/>
</dbReference>
<gene>
    <name evidence="3" type="ORF">C1SCF055_LOCUS11357</name>
</gene>
<proteinExistence type="predicted"/>
<dbReference type="SUPFAM" id="SSF50156">
    <property type="entry name" value="PDZ domain-like"/>
    <property type="match status" value="1"/>
</dbReference>
<dbReference type="EMBL" id="CAMXCT030000835">
    <property type="protein sequence ID" value="CAL4771083.1"/>
    <property type="molecule type" value="Genomic_DNA"/>
</dbReference>
<dbReference type="InterPro" id="IPR001478">
    <property type="entry name" value="PDZ"/>
</dbReference>
<evidence type="ECO:0000313" key="4">
    <source>
        <dbReference type="EMBL" id="CAL1137146.1"/>
    </source>
</evidence>
<dbReference type="EMBL" id="CAMXCT010000835">
    <property type="protein sequence ID" value="CAI3983771.1"/>
    <property type="molecule type" value="Genomic_DNA"/>
</dbReference>
<organism evidence="3">
    <name type="scientific">Cladocopium goreaui</name>
    <dbReference type="NCBI Taxonomy" id="2562237"/>
    <lineage>
        <taxon>Eukaryota</taxon>
        <taxon>Sar</taxon>
        <taxon>Alveolata</taxon>
        <taxon>Dinophyceae</taxon>
        <taxon>Suessiales</taxon>
        <taxon>Symbiodiniaceae</taxon>
        <taxon>Cladocopium</taxon>
    </lineage>
</organism>
<sequence length="722" mass="80058">MLASTVAWPSSGEYVASLRFQLHDFSQALEELTLLVEEDPGNKEAIRLLELCEIQVAREVREKAGFFYSFDWSEGQAEGAEGERAEEQAAQGGVLEGIGRDRGFAQRQRWGLRLRESAVGLEVEDILPGIVKDCNFAVPEAAICVGDKILEVNGVRPSGQSSALAMLAEMSKEVLHLLLAPPGDHFAVPLKDSKRPLKTANRTWTDAVQNELLGFSPPCLCDWLWHEERIATFRKWLWHEERIATFRKWSGDWRAATIQLDGCTWTAEVEDVFSRLKSEERIQFRPGQRSLQSVSDLDMIIVPLILDEEVEDMTELPVQVRSFLLELEDLDMDSLCILVLTAGGNGPECSGARNDGFGMPAAAPLRGMFRCFRLENPEMPILHLDSDALVLKNCGAGGAPRHWEVGTSMASGENFDGAGLLAVFNLFGSKVACSLKDVAYRKQRRFVPKSGESYAKLCKALEAFPKICQEMEVSRLYCTCNRSSRSPCLMAEGVKKLLQGYLRDFEVAANSRCIDLIMKQLQSTYADYRVECMKSNEKGGPHCFLPSHLFHALQSGVGRESPSAALVLAQDLRKGTKILSADGVTIEVTKVEKQKTNKLVELEIDRAMPLTTTPHHRIMVPSESEATTVMAVDLSPGSLVMCSDCMPKKVIRKTEYLVEEQDVLAITFHPDKAVACFLPPEEPVVLTKGLTPKETRRGGMGRRGVKQEVVSIPDTAAGEYED</sequence>
<name>A0A9P1C4N5_9DINO</name>
<reference evidence="4" key="2">
    <citation type="submission" date="2024-04" db="EMBL/GenBank/DDBJ databases">
        <authorList>
            <person name="Chen Y."/>
            <person name="Shah S."/>
            <person name="Dougan E. K."/>
            <person name="Thang M."/>
            <person name="Chan C."/>
        </authorList>
    </citation>
    <scope>NUCLEOTIDE SEQUENCE [LARGE SCALE GENOMIC DNA]</scope>
</reference>
<dbReference type="EMBL" id="CAMXCT020000835">
    <property type="protein sequence ID" value="CAL1137146.1"/>
    <property type="molecule type" value="Genomic_DNA"/>
</dbReference>